<dbReference type="HAMAP" id="MF_01930">
    <property type="entry name" value="PurN"/>
    <property type="match status" value="1"/>
</dbReference>
<dbReference type="GO" id="GO:0006189">
    <property type="term" value="P:'de novo' IMP biosynthetic process"/>
    <property type="evidence" value="ECO:0007669"/>
    <property type="project" value="UniProtKB-UniRule"/>
</dbReference>
<evidence type="ECO:0000256" key="3">
    <source>
        <dbReference type="ARBA" id="ARBA00022755"/>
    </source>
</evidence>
<dbReference type="AlphaFoldDB" id="C6BW75"/>
<dbReference type="RefSeq" id="WP_012765845.1">
    <property type="nucleotide sequence ID" value="NC_012881.1"/>
</dbReference>
<comment type="function">
    <text evidence="4">Catalyzes the transfer of a formyl group from 10-formyltetrahydrofolate to 5-phospho-ribosyl-glycinamide (GAR), producing 5-phospho-ribosyl-N-formylglycinamide (FGAR) and tetrahydrofolate.</text>
</comment>
<comment type="pathway">
    <text evidence="1 4">Purine metabolism; IMP biosynthesis via de novo pathway; N(2)-formyl-N(1)-(5-phospho-D-ribosyl)glycinamide from N(1)-(5-phospho-D-ribosyl)glycinamide (10-formyl THF route): step 1/1.</text>
</comment>
<sequence>MSLPIAVLISGGGSNLQSIIEKMEDNILDVDIRMVLSNKADAYGLKRAEAYGIPTAALSHKDFSSREEFDTEMVRILKEAGVEAVVMAGFMRIITPVFLNAFPGKIINIHPAILPSFPGVDGQGDAAKYGVRLAGCTVHFVDEKMDHGAVIIQAAVPAYPGEDEDDLRKRILKQEHRILPQATQWLAQGRLSMEDRFVKLVEADVELAERDTMSLVNPPLEKGF</sequence>
<evidence type="ECO:0000313" key="6">
    <source>
        <dbReference type="EMBL" id="ACS78319.1"/>
    </source>
</evidence>
<keyword evidence="3 4" id="KW-0658">Purine biosynthesis</keyword>
<keyword evidence="7" id="KW-1185">Reference proteome</keyword>
<dbReference type="EMBL" id="CP001649">
    <property type="protein sequence ID" value="ACS78319.1"/>
    <property type="molecule type" value="Genomic_DNA"/>
</dbReference>
<feature type="binding site" evidence="4">
    <location>
        <position position="66"/>
    </location>
    <ligand>
        <name>(6R)-10-formyltetrahydrofolate</name>
        <dbReference type="ChEBI" id="CHEBI:195366"/>
    </ligand>
</feature>
<dbReference type="PANTHER" id="PTHR43369:SF2">
    <property type="entry name" value="PHOSPHORIBOSYLGLYCINAMIDE FORMYLTRANSFERASE"/>
    <property type="match status" value="1"/>
</dbReference>
<accession>C6BW75</accession>
<dbReference type="Proteomes" id="UP000002601">
    <property type="component" value="Chromosome"/>
</dbReference>
<gene>
    <name evidence="4" type="primary">purN</name>
    <name evidence="6" type="ordered locus">Desal_0252</name>
</gene>
<dbReference type="NCBIfam" id="TIGR00639">
    <property type="entry name" value="PurN"/>
    <property type="match status" value="1"/>
</dbReference>
<dbReference type="EC" id="2.1.2.2" evidence="4"/>
<feature type="binding site" evidence="4">
    <location>
        <begin position="91"/>
        <end position="94"/>
    </location>
    <ligand>
        <name>(6R)-10-formyltetrahydrofolate</name>
        <dbReference type="ChEBI" id="CHEBI:195366"/>
    </ligand>
</feature>
<dbReference type="GO" id="GO:0005829">
    <property type="term" value="C:cytosol"/>
    <property type="evidence" value="ECO:0007669"/>
    <property type="project" value="TreeGrafter"/>
</dbReference>
<feature type="site" description="Raises pKa of active site His" evidence="4">
    <location>
        <position position="146"/>
    </location>
</feature>
<dbReference type="GO" id="GO:0004644">
    <property type="term" value="F:phosphoribosylglycinamide formyltransferase activity"/>
    <property type="evidence" value="ECO:0007669"/>
    <property type="project" value="UniProtKB-UniRule"/>
</dbReference>
<dbReference type="CDD" id="cd08645">
    <property type="entry name" value="FMT_core_GART"/>
    <property type="match status" value="1"/>
</dbReference>
<keyword evidence="2 4" id="KW-0808">Transferase</keyword>
<proteinExistence type="inferred from homology"/>
<protein>
    <recommendedName>
        <fullName evidence="4">Phosphoribosylglycinamide formyltransferase</fullName>
        <ecNumber evidence="4">2.1.2.2</ecNumber>
    </recommendedName>
    <alternativeName>
        <fullName evidence="4">5'-phosphoribosylglycinamide transformylase</fullName>
    </alternativeName>
    <alternativeName>
        <fullName evidence="4">GAR transformylase</fullName>
        <shortName evidence="4">GART</shortName>
    </alternativeName>
</protein>
<reference evidence="6 7" key="1">
    <citation type="submission" date="2009-06" db="EMBL/GenBank/DDBJ databases">
        <title>Complete sequence of Desulfovibrio salexigens DSM 2638.</title>
        <authorList>
            <consortium name="US DOE Joint Genome Institute"/>
            <person name="Lucas S."/>
            <person name="Copeland A."/>
            <person name="Lapidus A."/>
            <person name="Glavina del Rio T."/>
            <person name="Tice H."/>
            <person name="Bruce D."/>
            <person name="Goodwin L."/>
            <person name="Pitluck S."/>
            <person name="Munk A.C."/>
            <person name="Brettin T."/>
            <person name="Detter J.C."/>
            <person name="Han C."/>
            <person name="Tapia R."/>
            <person name="Larimer F."/>
            <person name="Land M."/>
            <person name="Hauser L."/>
            <person name="Kyrpides N."/>
            <person name="Anderson I."/>
            <person name="Wall J.D."/>
            <person name="Arkin A.P."/>
            <person name="Dehal P."/>
            <person name="Chivian D."/>
            <person name="Giles B."/>
            <person name="Hazen T.C."/>
        </authorList>
    </citation>
    <scope>NUCLEOTIDE SEQUENCE [LARGE SCALE GENOMIC DNA]</scope>
    <source>
        <strain evidence="7">ATCC 14822 / DSM 2638 / NCIMB 8403 / VKM B-1763</strain>
    </source>
</reference>
<evidence type="ECO:0000256" key="2">
    <source>
        <dbReference type="ARBA" id="ARBA00022679"/>
    </source>
</evidence>
<dbReference type="Pfam" id="PF00551">
    <property type="entry name" value="Formyl_trans_N"/>
    <property type="match status" value="1"/>
</dbReference>
<evidence type="ECO:0000259" key="5">
    <source>
        <dbReference type="Pfam" id="PF00551"/>
    </source>
</evidence>
<comment type="similarity">
    <text evidence="4">Belongs to the GART family.</text>
</comment>
<dbReference type="InterPro" id="IPR004607">
    <property type="entry name" value="GART"/>
</dbReference>
<comment type="catalytic activity">
    <reaction evidence="4">
        <text>N(1)-(5-phospho-beta-D-ribosyl)glycinamide + (6R)-10-formyltetrahydrofolate = N(2)-formyl-N(1)-(5-phospho-beta-D-ribosyl)glycinamide + (6S)-5,6,7,8-tetrahydrofolate + H(+)</text>
        <dbReference type="Rhea" id="RHEA:15053"/>
        <dbReference type="ChEBI" id="CHEBI:15378"/>
        <dbReference type="ChEBI" id="CHEBI:57453"/>
        <dbReference type="ChEBI" id="CHEBI:143788"/>
        <dbReference type="ChEBI" id="CHEBI:147286"/>
        <dbReference type="ChEBI" id="CHEBI:195366"/>
        <dbReference type="EC" id="2.1.2.2"/>
    </reaction>
</comment>
<dbReference type="eggNOG" id="COG0299">
    <property type="taxonomic scope" value="Bacteria"/>
</dbReference>
<evidence type="ECO:0000256" key="4">
    <source>
        <dbReference type="HAMAP-Rule" id="MF_01930"/>
    </source>
</evidence>
<feature type="binding site" evidence="4">
    <location>
        <begin position="13"/>
        <end position="15"/>
    </location>
    <ligand>
        <name>N(1)-(5-phospho-beta-D-ribosyl)glycinamide</name>
        <dbReference type="ChEBI" id="CHEBI:143788"/>
    </ligand>
</feature>
<dbReference type="PANTHER" id="PTHR43369">
    <property type="entry name" value="PHOSPHORIBOSYLGLYCINAMIDE FORMYLTRANSFERASE"/>
    <property type="match status" value="1"/>
</dbReference>
<organism evidence="6 7">
    <name type="scientific">Maridesulfovibrio salexigens (strain ATCC 14822 / DSM 2638 / NCIMB 8403 / VKM B-1763)</name>
    <name type="common">Desulfovibrio salexigens</name>
    <dbReference type="NCBI Taxonomy" id="526222"/>
    <lineage>
        <taxon>Bacteria</taxon>
        <taxon>Pseudomonadati</taxon>
        <taxon>Thermodesulfobacteriota</taxon>
        <taxon>Desulfovibrionia</taxon>
        <taxon>Desulfovibrionales</taxon>
        <taxon>Desulfovibrionaceae</taxon>
        <taxon>Maridesulfovibrio</taxon>
    </lineage>
</organism>
<dbReference type="SUPFAM" id="SSF53328">
    <property type="entry name" value="Formyltransferase"/>
    <property type="match status" value="1"/>
</dbReference>
<dbReference type="UniPathway" id="UPA00074">
    <property type="reaction ID" value="UER00126"/>
</dbReference>
<dbReference type="STRING" id="526222.Desal_0252"/>
<dbReference type="HOGENOM" id="CLU_038395_1_0_7"/>
<dbReference type="InterPro" id="IPR002376">
    <property type="entry name" value="Formyl_transf_N"/>
</dbReference>
<dbReference type="KEGG" id="dsa:Desal_0252"/>
<feature type="active site" description="Proton donor" evidence="4">
    <location>
        <position position="110"/>
    </location>
</feature>
<dbReference type="InterPro" id="IPR036477">
    <property type="entry name" value="Formyl_transf_N_sf"/>
</dbReference>
<feature type="domain" description="Formyl transferase N-terminal" evidence="5">
    <location>
        <begin position="5"/>
        <end position="183"/>
    </location>
</feature>
<evidence type="ECO:0000313" key="7">
    <source>
        <dbReference type="Proteomes" id="UP000002601"/>
    </source>
</evidence>
<dbReference type="OrthoDB" id="9806170at2"/>
<dbReference type="Gene3D" id="3.40.50.170">
    <property type="entry name" value="Formyl transferase, N-terminal domain"/>
    <property type="match status" value="1"/>
</dbReference>
<evidence type="ECO:0000256" key="1">
    <source>
        <dbReference type="ARBA" id="ARBA00005054"/>
    </source>
</evidence>
<name>C6BW75_MARSD</name>
<feature type="binding site" evidence="4">
    <location>
        <position position="108"/>
    </location>
    <ligand>
        <name>(6R)-10-formyltetrahydrofolate</name>
        <dbReference type="ChEBI" id="CHEBI:195366"/>
    </ligand>
</feature>